<accession>A0A0F9TFC2</accession>
<dbReference type="AlphaFoldDB" id="A0A0F9TFC2"/>
<organism evidence="1">
    <name type="scientific">marine sediment metagenome</name>
    <dbReference type="NCBI Taxonomy" id="412755"/>
    <lineage>
        <taxon>unclassified sequences</taxon>
        <taxon>metagenomes</taxon>
        <taxon>ecological metagenomes</taxon>
    </lineage>
</organism>
<gene>
    <name evidence="1" type="ORF">LCGC14_0355340</name>
</gene>
<proteinExistence type="predicted"/>
<name>A0A0F9TFC2_9ZZZZ</name>
<protein>
    <submittedName>
        <fullName evidence="1">Uncharacterized protein</fullName>
    </submittedName>
</protein>
<dbReference type="EMBL" id="LAZR01000271">
    <property type="protein sequence ID" value="KKN77969.1"/>
    <property type="molecule type" value="Genomic_DNA"/>
</dbReference>
<comment type="caution">
    <text evidence="1">The sequence shown here is derived from an EMBL/GenBank/DDBJ whole genome shotgun (WGS) entry which is preliminary data.</text>
</comment>
<evidence type="ECO:0000313" key="1">
    <source>
        <dbReference type="EMBL" id="KKN77969.1"/>
    </source>
</evidence>
<sequence length="76" mass="8765">MNGHRFDPSVYFCEQCGVGMDENMDFNVPCYPSAAGMAFTMRRREDSDRLVKRYLDEIERTCEAMDLLDEAMGVVK</sequence>
<reference evidence="1" key="1">
    <citation type="journal article" date="2015" name="Nature">
        <title>Complex archaea that bridge the gap between prokaryotes and eukaryotes.</title>
        <authorList>
            <person name="Spang A."/>
            <person name="Saw J.H."/>
            <person name="Jorgensen S.L."/>
            <person name="Zaremba-Niedzwiedzka K."/>
            <person name="Martijn J."/>
            <person name="Lind A.E."/>
            <person name="van Eijk R."/>
            <person name="Schleper C."/>
            <person name="Guy L."/>
            <person name="Ettema T.J."/>
        </authorList>
    </citation>
    <scope>NUCLEOTIDE SEQUENCE</scope>
</reference>